<reference evidence="8" key="1">
    <citation type="submission" date="2023-03" db="EMBL/GenBank/DDBJ databases">
        <title>Chromosome-level genomes of two armyworms, Mythimna separata and Mythimna loreyi, provide insights into the biosynthesis and reception of sex pheromones.</title>
        <authorList>
            <person name="Zhao H."/>
        </authorList>
    </citation>
    <scope>NUCLEOTIDE SEQUENCE</scope>
    <source>
        <strain evidence="8">BeijingLab</strain>
        <tissue evidence="8">Pupa</tissue>
    </source>
</reference>
<dbReference type="PANTHER" id="PTHR21411:SF0">
    <property type="entry name" value="REGULATORY PROTEIN ZESTE"/>
    <property type="match status" value="1"/>
</dbReference>
<name>A0AAD8DLQ7_MYTSE</name>
<proteinExistence type="predicted"/>
<feature type="domain" description="Myb/SANT-like DNA-binding" evidence="7">
    <location>
        <begin position="13"/>
        <end position="89"/>
    </location>
</feature>
<gene>
    <name evidence="8" type="ORF">PYW07_012899</name>
</gene>
<sequence length="263" mass="30424">MDLLPNAQRKRKRVANFSAYEKALLTRLIKKRPIIESKLTDGKTVVKKQAAWESLSQEFNSNGNVQKRETITLKRAWDNMKAITRKARAAERGGLRTLGGAQVPRPPPEYEANISMVEEAAPMMICEIENPFDSEGVILHSRENDVFVKKETITPHLTKTNSENGLEENFNQEVDKTITLEESENSTDSNDEEYCMVKTKHKRRPTDYIRREAAIRMKHFKNKKKIEMQILKVKLRAALLEEEKNKLLLERAKIELEIMKKSM</sequence>
<evidence type="ECO:0000259" key="7">
    <source>
        <dbReference type="Pfam" id="PF13873"/>
    </source>
</evidence>
<accession>A0AAD8DLQ7</accession>
<evidence type="ECO:0000256" key="6">
    <source>
        <dbReference type="SAM" id="Coils"/>
    </source>
</evidence>
<dbReference type="EMBL" id="JARGEI010000028">
    <property type="protein sequence ID" value="KAJ8706821.1"/>
    <property type="molecule type" value="Genomic_DNA"/>
</dbReference>
<evidence type="ECO:0000313" key="8">
    <source>
        <dbReference type="EMBL" id="KAJ8706821.1"/>
    </source>
</evidence>
<keyword evidence="4" id="KW-0804">Transcription</keyword>
<dbReference type="InterPro" id="IPR028002">
    <property type="entry name" value="Myb_DNA-bind_5"/>
</dbReference>
<evidence type="ECO:0000256" key="2">
    <source>
        <dbReference type="ARBA" id="ARBA00016807"/>
    </source>
</evidence>
<keyword evidence="6" id="KW-0175">Coiled coil</keyword>
<evidence type="ECO:0000313" key="9">
    <source>
        <dbReference type="Proteomes" id="UP001231518"/>
    </source>
</evidence>
<dbReference type="PANTHER" id="PTHR21411">
    <property type="entry name" value="APONTIC"/>
    <property type="match status" value="1"/>
</dbReference>
<dbReference type="Pfam" id="PF13873">
    <property type="entry name" value="Myb_DNA-bind_5"/>
    <property type="match status" value="1"/>
</dbReference>
<organism evidence="8 9">
    <name type="scientific">Mythimna separata</name>
    <name type="common">Oriental armyworm</name>
    <name type="synonym">Pseudaletia separata</name>
    <dbReference type="NCBI Taxonomy" id="271217"/>
    <lineage>
        <taxon>Eukaryota</taxon>
        <taxon>Metazoa</taxon>
        <taxon>Ecdysozoa</taxon>
        <taxon>Arthropoda</taxon>
        <taxon>Hexapoda</taxon>
        <taxon>Insecta</taxon>
        <taxon>Pterygota</taxon>
        <taxon>Neoptera</taxon>
        <taxon>Endopterygota</taxon>
        <taxon>Lepidoptera</taxon>
        <taxon>Glossata</taxon>
        <taxon>Ditrysia</taxon>
        <taxon>Noctuoidea</taxon>
        <taxon>Noctuidae</taxon>
        <taxon>Noctuinae</taxon>
        <taxon>Hadenini</taxon>
        <taxon>Mythimna</taxon>
    </lineage>
</organism>
<keyword evidence="3" id="KW-0805">Transcription regulation</keyword>
<protein>
    <recommendedName>
        <fullName evidence="2">Regulatory protein zeste</fullName>
    </recommendedName>
</protein>
<comment type="caution">
    <text evidence="8">The sequence shown here is derived from an EMBL/GenBank/DDBJ whole genome shotgun (WGS) entry which is preliminary data.</text>
</comment>
<evidence type="ECO:0000256" key="5">
    <source>
        <dbReference type="ARBA" id="ARBA00025466"/>
    </source>
</evidence>
<evidence type="ECO:0000256" key="1">
    <source>
        <dbReference type="ARBA" id="ARBA00011764"/>
    </source>
</evidence>
<comment type="subunit">
    <text evidence="1">Self-associates forming complexes of several hundred monomers.</text>
</comment>
<dbReference type="Proteomes" id="UP001231518">
    <property type="component" value="Chromosome 30"/>
</dbReference>
<dbReference type="AlphaFoldDB" id="A0AAD8DLQ7"/>
<evidence type="ECO:0000256" key="3">
    <source>
        <dbReference type="ARBA" id="ARBA00023015"/>
    </source>
</evidence>
<evidence type="ECO:0000256" key="4">
    <source>
        <dbReference type="ARBA" id="ARBA00023163"/>
    </source>
</evidence>
<comment type="function">
    <text evidence="5">Involved in transvection phenomena (= synapsis-dependent gene expression), where the synaptic pairing of chromosomes carrying genes with which zeste interacts influences the expression of these genes. Zeste binds to DNA and stimulates transcription from a nearby promoter.</text>
</comment>
<feature type="coiled-coil region" evidence="6">
    <location>
        <begin position="223"/>
        <end position="257"/>
    </location>
</feature>
<keyword evidence="9" id="KW-1185">Reference proteome</keyword>